<accession>A0A409YJD0</accession>
<evidence type="ECO:0000256" key="1">
    <source>
        <dbReference type="ARBA" id="ARBA00006485"/>
    </source>
</evidence>
<feature type="domain" description="Protein kinase" evidence="11">
    <location>
        <begin position="500"/>
        <end position="786"/>
    </location>
</feature>
<dbReference type="PROSITE" id="PS50011">
    <property type="entry name" value="PROTEIN_KINASE_DOM"/>
    <property type="match status" value="1"/>
</dbReference>
<dbReference type="InterPro" id="IPR027746">
    <property type="entry name" value="TTL"/>
</dbReference>
<dbReference type="SUPFAM" id="SSF56112">
    <property type="entry name" value="Protein kinase-like (PK-like)"/>
    <property type="match status" value="1"/>
</dbReference>
<proteinExistence type="inferred from homology"/>
<dbReference type="STRING" id="231916.A0A409YJD0"/>
<dbReference type="InterPro" id="IPR008271">
    <property type="entry name" value="Ser/Thr_kinase_AS"/>
</dbReference>
<evidence type="ECO:0000259" key="11">
    <source>
        <dbReference type="PROSITE" id="PS50011"/>
    </source>
</evidence>
<evidence type="ECO:0000256" key="7">
    <source>
        <dbReference type="ARBA" id="ARBA00022840"/>
    </source>
</evidence>
<keyword evidence="4" id="KW-0808">Transferase</keyword>
<reference evidence="12 13" key="1">
    <citation type="journal article" date="2018" name="Evol. Lett.">
        <title>Horizontal gene cluster transfer increased hallucinogenic mushroom diversity.</title>
        <authorList>
            <person name="Reynolds H.T."/>
            <person name="Vijayakumar V."/>
            <person name="Gluck-Thaler E."/>
            <person name="Korotkin H.B."/>
            <person name="Matheny P.B."/>
            <person name="Slot J.C."/>
        </authorList>
    </citation>
    <scope>NUCLEOTIDE SEQUENCE [LARGE SCALE GENOMIC DNA]</scope>
    <source>
        <strain evidence="12 13">SRW20</strain>
    </source>
</reference>
<dbReference type="GO" id="GO:0004693">
    <property type="term" value="F:cyclin-dependent protein serine/threonine kinase activity"/>
    <property type="evidence" value="ECO:0007669"/>
    <property type="project" value="UniProtKB-EC"/>
</dbReference>
<dbReference type="InterPro" id="IPR045267">
    <property type="entry name" value="CDK11/PITSLRE_STKc"/>
</dbReference>
<comment type="catalytic activity">
    <reaction evidence="9">
        <text>L-seryl-[protein] + ATP = O-phospho-L-seryl-[protein] + ADP + H(+)</text>
        <dbReference type="Rhea" id="RHEA:17989"/>
        <dbReference type="Rhea" id="RHEA-COMP:9863"/>
        <dbReference type="Rhea" id="RHEA-COMP:11604"/>
        <dbReference type="ChEBI" id="CHEBI:15378"/>
        <dbReference type="ChEBI" id="CHEBI:29999"/>
        <dbReference type="ChEBI" id="CHEBI:30616"/>
        <dbReference type="ChEBI" id="CHEBI:83421"/>
        <dbReference type="ChEBI" id="CHEBI:456216"/>
        <dbReference type="EC" id="2.7.11.22"/>
    </reaction>
</comment>
<dbReference type="SUPFAM" id="SSF56059">
    <property type="entry name" value="Glutathione synthetase ATP-binding domain-like"/>
    <property type="match status" value="1"/>
</dbReference>
<evidence type="ECO:0000256" key="2">
    <source>
        <dbReference type="ARBA" id="ARBA00012425"/>
    </source>
</evidence>
<dbReference type="FunFam" id="3.30.200.20:FF:000054">
    <property type="entry name" value="Cyclin-dependent kinase 11B"/>
    <property type="match status" value="1"/>
</dbReference>
<comment type="caution">
    <text evidence="12">The sequence shown here is derived from an EMBL/GenBank/DDBJ whole genome shotgun (WGS) entry which is preliminary data.</text>
</comment>
<evidence type="ECO:0000256" key="6">
    <source>
        <dbReference type="ARBA" id="ARBA00022777"/>
    </source>
</evidence>
<dbReference type="InterPro" id="IPR004344">
    <property type="entry name" value="TTL/TTLL_fam"/>
</dbReference>
<dbReference type="PROSITE" id="PS00108">
    <property type="entry name" value="PROTEIN_KINASE_ST"/>
    <property type="match status" value="1"/>
</dbReference>
<dbReference type="PROSITE" id="PS51221">
    <property type="entry name" value="TTL"/>
    <property type="match status" value="1"/>
</dbReference>
<evidence type="ECO:0000256" key="8">
    <source>
        <dbReference type="ARBA" id="ARBA00047811"/>
    </source>
</evidence>
<dbReference type="EMBL" id="NHYE01000767">
    <property type="protein sequence ID" value="PPR03153.1"/>
    <property type="molecule type" value="Genomic_DNA"/>
</dbReference>
<name>A0A409YJD0_9AGAR</name>
<dbReference type="SMART" id="SM00220">
    <property type="entry name" value="S_TKc"/>
    <property type="match status" value="1"/>
</dbReference>
<sequence>MSTINAFVSWPSAPLTDSLVHKAIAKTSLPVNFVSQDQLKDHPTPLLQWSTYDHTDHELVHFERDAVLSSSYIFRKALIRKHYLSRIIQSYAKKYPESTLSHAFPRTFEIELSFADELDEMWTDELWDLGEDLDSGKSWWILKPGMADRGMGIRIFHSKEDLQEIFEGFEDSDTEDESEAQDTKDTAVVTSQLRHFVIQEYVDNPLLLDPSETLEKSSSIEILSGRKFHLRVYCVAKGDIQLFVYKRVLALFSALPYTPLKTHTNSSSDVDLKAHLTNTSLQADLGDSNVRLLDELQGCHVLSDGSTDTLSSTDIDELIEEISKVLADVFGAAVQNPVHFQPLPNAFELYGVDFLVCHTSENAGKKYHVKILELNAEPAIELTGPRLTWILEDLFGSIARFLTLSTSMSASAGPSTPSKKRSKWEEEDDDSPIFVPQPKRRAKAKSSRVSDSSRQSSRTPVPQVIESATAPATSKHKHSRFVPPRTLHPPIQPSRSVYSYERLNQIEEGSYGVVFRARDKQTGDIVALKKLKLDEEKNGFPITALREIYALMTCRHENVVGIREVVVGETLTQVFVVMDFIEHDLKTLLTVMPSPFLQSEIKTLMLQLLSAVNHCHDNWILHRDLKTSNLLMNNRGTIKVADFGLARRFGDPVGVGGLTQLVVTLWYRAPEILMGATTYSTAIDLWSVGCIFAELLLKEPLFQAQGELELISMIFKLLGPPTKDSWPDYSTLPLAKTLTLPSPQPHQFRQKFPYLTSAGLDLLMSFLTYDPERRITAAEALQHPYFSESPLPKHPDLFGSFPSAAAGEKRRKPFDSPTAPRGAHNQAFDESNLNMFTR</sequence>
<keyword evidence="6" id="KW-0418">Kinase</keyword>
<dbReference type="InterPro" id="IPR000719">
    <property type="entry name" value="Prot_kinase_dom"/>
</dbReference>
<dbReference type="FunFam" id="1.10.510.10:FF:000211">
    <property type="entry name" value="Cyclin-dependent kinase G-2"/>
    <property type="match status" value="1"/>
</dbReference>
<evidence type="ECO:0000313" key="13">
    <source>
        <dbReference type="Proteomes" id="UP000284706"/>
    </source>
</evidence>
<feature type="region of interest" description="Disordered" evidence="10">
    <location>
        <begin position="408"/>
        <end position="493"/>
    </location>
</feature>
<evidence type="ECO:0000256" key="10">
    <source>
        <dbReference type="SAM" id="MobiDB-lite"/>
    </source>
</evidence>
<dbReference type="AlphaFoldDB" id="A0A409YJD0"/>
<feature type="compositionally biased region" description="Polar residues" evidence="10">
    <location>
        <begin position="408"/>
        <end position="417"/>
    </location>
</feature>
<evidence type="ECO:0000256" key="9">
    <source>
        <dbReference type="ARBA" id="ARBA00048367"/>
    </source>
</evidence>
<dbReference type="PANTHER" id="PTHR47551:SF1">
    <property type="entry name" value="TUBULIN--TYROSINE LIGASE PBY1-RELATED"/>
    <property type="match status" value="1"/>
</dbReference>
<evidence type="ECO:0000256" key="5">
    <source>
        <dbReference type="ARBA" id="ARBA00022741"/>
    </source>
</evidence>
<dbReference type="Gene3D" id="3.30.200.20">
    <property type="entry name" value="Phosphorylase Kinase, domain 1"/>
    <property type="match status" value="1"/>
</dbReference>
<evidence type="ECO:0000313" key="12">
    <source>
        <dbReference type="EMBL" id="PPR03153.1"/>
    </source>
</evidence>
<keyword evidence="3" id="KW-0723">Serine/threonine-protein kinase</keyword>
<dbReference type="Pfam" id="PF00069">
    <property type="entry name" value="Pkinase"/>
    <property type="match status" value="1"/>
</dbReference>
<evidence type="ECO:0000256" key="4">
    <source>
        <dbReference type="ARBA" id="ARBA00022679"/>
    </source>
</evidence>
<dbReference type="CDD" id="cd07843">
    <property type="entry name" value="STKc_CDC2L1"/>
    <property type="match status" value="1"/>
</dbReference>
<evidence type="ECO:0000256" key="3">
    <source>
        <dbReference type="ARBA" id="ARBA00022527"/>
    </source>
</evidence>
<dbReference type="InterPro" id="IPR011009">
    <property type="entry name" value="Kinase-like_dom_sf"/>
</dbReference>
<dbReference type="OrthoDB" id="1732493at2759"/>
<keyword evidence="7" id="KW-0067">ATP-binding</keyword>
<keyword evidence="5" id="KW-0547">Nucleotide-binding</keyword>
<comment type="similarity">
    <text evidence="1">Belongs to the protein kinase superfamily. CMGC Ser/Thr protein kinase family. CDC2/CDKX subfamily.</text>
</comment>
<dbReference type="Gene3D" id="3.30.470.20">
    <property type="entry name" value="ATP-grasp fold, B domain"/>
    <property type="match status" value="1"/>
</dbReference>
<feature type="compositionally biased region" description="Polar residues" evidence="10">
    <location>
        <begin position="828"/>
        <end position="838"/>
    </location>
</feature>
<organism evidence="12 13">
    <name type="scientific">Gymnopilus dilepis</name>
    <dbReference type="NCBI Taxonomy" id="231916"/>
    <lineage>
        <taxon>Eukaryota</taxon>
        <taxon>Fungi</taxon>
        <taxon>Dikarya</taxon>
        <taxon>Basidiomycota</taxon>
        <taxon>Agaricomycotina</taxon>
        <taxon>Agaricomycetes</taxon>
        <taxon>Agaricomycetidae</taxon>
        <taxon>Agaricales</taxon>
        <taxon>Agaricineae</taxon>
        <taxon>Hymenogastraceae</taxon>
        <taxon>Gymnopilus</taxon>
    </lineage>
</organism>
<dbReference type="GO" id="GO:0005524">
    <property type="term" value="F:ATP binding"/>
    <property type="evidence" value="ECO:0007669"/>
    <property type="project" value="UniProtKB-KW"/>
</dbReference>
<protein>
    <recommendedName>
        <fullName evidence="2">cyclin-dependent kinase</fullName>
        <ecNumber evidence="2">2.7.11.22</ecNumber>
    </recommendedName>
</protein>
<dbReference type="PANTHER" id="PTHR47551">
    <property type="entry name" value="TUBULIN--TYROSINE LIGASE PBY1-RELATED"/>
    <property type="match status" value="1"/>
</dbReference>
<dbReference type="Gene3D" id="1.10.510.10">
    <property type="entry name" value="Transferase(Phosphotransferase) domain 1"/>
    <property type="match status" value="1"/>
</dbReference>
<comment type="catalytic activity">
    <reaction evidence="8">
        <text>L-threonyl-[protein] + ATP = O-phospho-L-threonyl-[protein] + ADP + H(+)</text>
        <dbReference type="Rhea" id="RHEA:46608"/>
        <dbReference type="Rhea" id="RHEA-COMP:11060"/>
        <dbReference type="Rhea" id="RHEA-COMP:11605"/>
        <dbReference type="ChEBI" id="CHEBI:15378"/>
        <dbReference type="ChEBI" id="CHEBI:30013"/>
        <dbReference type="ChEBI" id="CHEBI:30616"/>
        <dbReference type="ChEBI" id="CHEBI:61977"/>
        <dbReference type="ChEBI" id="CHEBI:456216"/>
        <dbReference type="EC" id="2.7.11.22"/>
    </reaction>
</comment>
<dbReference type="Proteomes" id="UP000284706">
    <property type="component" value="Unassembled WGS sequence"/>
</dbReference>
<keyword evidence="13" id="KW-1185">Reference proteome</keyword>
<dbReference type="GO" id="GO:0000932">
    <property type="term" value="C:P-body"/>
    <property type="evidence" value="ECO:0007669"/>
    <property type="project" value="TreeGrafter"/>
</dbReference>
<dbReference type="EC" id="2.7.11.22" evidence="2"/>
<feature type="compositionally biased region" description="Low complexity" evidence="10">
    <location>
        <begin position="447"/>
        <end position="458"/>
    </location>
</feature>
<dbReference type="Pfam" id="PF03133">
    <property type="entry name" value="TTL"/>
    <property type="match status" value="1"/>
</dbReference>
<dbReference type="InParanoid" id="A0A409YJD0"/>
<gene>
    <name evidence="12" type="ORF">CVT26_008004</name>
</gene>
<feature type="region of interest" description="Disordered" evidence="10">
    <location>
        <begin position="807"/>
        <end position="838"/>
    </location>
</feature>